<gene>
    <name evidence="1" type="ORF">GT019_21490</name>
</gene>
<dbReference type="Proteomes" id="UP000665561">
    <property type="component" value="Unassembled WGS sequence"/>
</dbReference>
<organism evidence="1 2">
    <name type="scientific">Paenibacillus glycinis</name>
    <dbReference type="NCBI Taxonomy" id="2697035"/>
    <lineage>
        <taxon>Bacteria</taxon>
        <taxon>Bacillati</taxon>
        <taxon>Bacillota</taxon>
        <taxon>Bacilli</taxon>
        <taxon>Bacillales</taxon>
        <taxon>Paenibacillaceae</taxon>
        <taxon>Paenibacillus</taxon>
    </lineage>
</organism>
<evidence type="ECO:0000313" key="1">
    <source>
        <dbReference type="EMBL" id="NBD26453.1"/>
    </source>
</evidence>
<dbReference type="Pfam" id="PF10720">
    <property type="entry name" value="DUF2515"/>
    <property type="match status" value="1"/>
</dbReference>
<proteinExistence type="predicted"/>
<protein>
    <submittedName>
        <fullName evidence="1">DUF2515 domain-containing protein</fullName>
    </submittedName>
</protein>
<accession>A0ABW9XUV6</accession>
<name>A0ABW9XUV6_9BACL</name>
<dbReference type="EMBL" id="JAAAMV010000020">
    <property type="protein sequence ID" value="NBD26453.1"/>
    <property type="molecule type" value="Genomic_DNA"/>
</dbReference>
<reference evidence="1 2" key="1">
    <citation type="submission" date="2020-01" db="EMBL/GenBank/DDBJ databases">
        <title>Paenibacillus soybeanensis sp. nov. isolated from the nodules of soybean (Glycine max(L.) Merr).</title>
        <authorList>
            <person name="Wang H."/>
        </authorList>
    </citation>
    <scope>NUCLEOTIDE SEQUENCE [LARGE SCALE GENOMIC DNA]</scope>
    <source>
        <strain evidence="1 2">T1</strain>
    </source>
</reference>
<comment type="caution">
    <text evidence="1">The sequence shown here is derived from an EMBL/GenBank/DDBJ whole genome shotgun (WGS) entry which is preliminary data.</text>
</comment>
<keyword evidence="2" id="KW-1185">Reference proteome</keyword>
<sequence length="440" mass="49782">MSQRGKDRGRPSLLGWLLHAFRFVRNYAVHKRDARKASHELAEHALPASMRQELVHELFAALQSEAQGDAAPGGEAHARTSAERAERERALIHRIRHETETANRNNVTRTEAYRAVYYRCPELQWALLAHLVSRNGGWNMTDLQGELLPELMDEESRLHAFILLERINALIFHDAYPQLLLYEASRKEGRDLSALLPSFGVSRFMLPVWSQFWQRRDAIMLTTALIVNEQHVIEQPLVQSEYFKAHVLKKTPFLLQIPLQTNTVVMPYGAPQVNGGDMMLAGLVLEHFSSLHERIEFGKRLYAILLRVPEVLAGVTAFVKGVHHTGSRADYAPHLFTKEREGAQGAGGAPYKERLEGCSLLTGAKKLLSPELAAAWADVPAELPERIDWLEDAPSILPYFEALPLPEIFEITFEHCMAFNKLELAVQAKQRFGGLNGKRR</sequence>
<dbReference type="RefSeq" id="WP_161745244.1">
    <property type="nucleotide sequence ID" value="NZ_JAAAMV010000020.1"/>
</dbReference>
<evidence type="ECO:0000313" key="2">
    <source>
        <dbReference type="Proteomes" id="UP000665561"/>
    </source>
</evidence>
<dbReference type="InterPro" id="IPR019658">
    <property type="entry name" value="DUF2515"/>
</dbReference>